<name>A0A9P0JRG4_ACAOB</name>
<keyword evidence="2" id="KW-1185">Reference proteome</keyword>
<reference evidence="1" key="1">
    <citation type="submission" date="2022-03" db="EMBL/GenBank/DDBJ databases">
        <authorList>
            <person name="Sayadi A."/>
        </authorList>
    </citation>
    <scope>NUCLEOTIDE SEQUENCE</scope>
</reference>
<evidence type="ECO:0000313" key="1">
    <source>
        <dbReference type="EMBL" id="CAH1958670.1"/>
    </source>
</evidence>
<organism evidence="1 2">
    <name type="scientific">Acanthoscelides obtectus</name>
    <name type="common">Bean weevil</name>
    <name type="synonym">Bruchus obtectus</name>
    <dbReference type="NCBI Taxonomy" id="200917"/>
    <lineage>
        <taxon>Eukaryota</taxon>
        <taxon>Metazoa</taxon>
        <taxon>Ecdysozoa</taxon>
        <taxon>Arthropoda</taxon>
        <taxon>Hexapoda</taxon>
        <taxon>Insecta</taxon>
        <taxon>Pterygota</taxon>
        <taxon>Neoptera</taxon>
        <taxon>Endopterygota</taxon>
        <taxon>Coleoptera</taxon>
        <taxon>Polyphaga</taxon>
        <taxon>Cucujiformia</taxon>
        <taxon>Chrysomeloidea</taxon>
        <taxon>Chrysomelidae</taxon>
        <taxon>Bruchinae</taxon>
        <taxon>Bruchini</taxon>
        <taxon>Acanthoscelides</taxon>
    </lineage>
</organism>
<protein>
    <submittedName>
        <fullName evidence="1">Uncharacterized protein</fullName>
    </submittedName>
</protein>
<dbReference type="Proteomes" id="UP001152888">
    <property type="component" value="Unassembled WGS sequence"/>
</dbReference>
<evidence type="ECO:0000313" key="2">
    <source>
        <dbReference type="Proteomes" id="UP001152888"/>
    </source>
</evidence>
<accession>A0A9P0JRG4</accession>
<sequence length="272" mass="31347">MEESDKIKPEDRPILNNLRYKFCKENNKHLLEYLKTASEHQRSSSCNHEQHRLFQELYPMDSALKNELSKYLHKPVDVIDITLSEDGDENIDESLESNQDSTNNISTKLNQTTIDDLIYAIKECLGNQTYLDSSILNNLQSSSLETYHVFKDLSQVLNHKEAINLGISLISSSVSSELLIEHYIHHLLIKELSLEFSEGLLNLINDVSLNHEDILIQELTTYLSNTEDNLKISLQFLERVNNDLKSKLLRYTFILYICKEVLSSIALTSKDI</sequence>
<dbReference type="EMBL" id="CAKOFQ010006678">
    <property type="protein sequence ID" value="CAH1958670.1"/>
    <property type="molecule type" value="Genomic_DNA"/>
</dbReference>
<proteinExistence type="predicted"/>
<dbReference type="OrthoDB" id="6775882at2759"/>
<gene>
    <name evidence="1" type="ORF">ACAOBT_LOCUS2766</name>
</gene>
<comment type="caution">
    <text evidence="1">The sequence shown here is derived from an EMBL/GenBank/DDBJ whole genome shotgun (WGS) entry which is preliminary data.</text>
</comment>
<dbReference type="AlphaFoldDB" id="A0A9P0JRG4"/>